<sequence length="115" mass="12681">MNNGALVIRGGNVSSRNVDGVDFVVHPCIVHLFDSHEIMPPRPAILRLRRQRKLRLRQGSYVPTGRGLCAHALNSTVLPAFCYAVETWANNVATSKKPLITHRDVFGTLTGAHNI</sequence>
<accession>A0ABR1E176</accession>
<reference evidence="1 2" key="1">
    <citation type="submission" date="2023-08" db="EMBL/GenBank/DDBJ databases">
        <title>A Necator americanus chromosomal reference genome.</title>
        <authorList>
            <person name="Ilik V."/>
            <person name="Petrzelkova K.J."/>
            <person name="Pardy F."/>
            <person name="Fuh T."/>
            <person name="Niatou-Singa F.S."/>
            <person name="Gouil Q."/>
            <person name="Baker L."/>
            <person name="Ritchie M.E."/>
            <person name="Jex A.R."/>
            <person name="Gazzola D."/>
            <person name="Li H."/>
            <person name="Toshio Fujiwara R."/>
            <person name="Zhan B."/>
            <person name="Aroian R.V."/>
            <person name="Pafco B."/>
            <person name="Schwarz E.M."/>
        </authorList>
    </citation>
    <scope>NUCLEOTIDE SEQUENCE [LARGE SCALE GENOMIC DNA]</scope>
    <source>
        <strain evidence="1 2">Aroian</strain>
        <tissue evidence="1">Whole animal</tissue>
    </source>
</reference>
<proteinExistence type="predicted"/>
<protein>
    <submittedName>
        <fullName evidence="1">Uncharacterized protein</fullName>
    </submittedName>
</protein>
<dbReference type="EMBL" id="JAVFWL010000005">
    <property type="protein sequence ID" value="KAK6756447.1"/>
    <property type="molecule type" value="Genomic_DNA"/>
</dbReference>
<comment type="caution">
    <text evidence="1">The sequence shown here is derived from an EMBL/GenBank/DDBJ whole genome shotgun (WGS) entry which is preliminary data.</text>
</comment>
<name>A0ABR1E176_NECAM</name>
<evidence type="ECO:0000313" key="2">
    <source>
        <dbReference type="Proteomes" id="UP001303046"/>
    </source>
</evidence>
<keyword evidence="2" id="KW-1185">Reference proteome</keyword>
<evidence type="ECO:0000313" key="1">
    <source>
        <dbReference type="EMBL" id="KAK6756447.1"/>
    </source>
</evidence>
<dbReference type="Proteomes" id="UP001303046">
    <property type="component" value="Unassembled WGS sequence"/>
</dbReference>
<organism evidence="1 2">
    <name type="scientific">Necator americanus</name>
    <name type="common">Human hookworm</name>
    <dbReference type="NCBI Taxonomy" id="51031"/>
    <lineage>
        <taxon>Eukaryota</taxon>
        <taxon>Metazoa</taxon>
        <taxon>Ecdysozoa</taxon>
        <taxon>Nematoda</taxon>
        <taxon>Chromadorea</taxon>
        <taxon>Rhabditida</taxon>
        <taxon>Rhabditina</taxon>
        <taxon>Rhabditomorpha</taxon>
        <taxon>Strongyloidea</taxon>
        <taxon>Ancylostomatidae</taxon>
        <taxon>Bunostominae</taxon>
        <taxon>Necator</taxon>
    </lineage>
</organism>
<gene>
    <name evidence="1" type="primary">Necator_chrV.g19494</name>
    <name evidence="1" type="ORF">RB195_014702</name>
</gene>